<dbReference type="RefSeq" id="WP_205046283.1">
    <property type="nucleotide sequence ID" value="NZ_CAJVAX010000023.1"/>
</dbReference>
<dbReference type="Gene3D" id="1.10.1740.10">
    <property type="match status" value="1"/>
</dbReference>
<dbReference type="Proteomes" id="UP001153328">
    <property type="component" value="Unassembled WGS sequence"/>
</dbReference>
<accession>A0A9W4ML87</accession>
<comment type="caution">
    <text evidence="1">The sequence shown here is derived from an EMBL/GenBank/DDBJ whole genome shotgun (WGS) entry which is preliminary data.</text>
</comment>
<sequence>MNISARRRGAPERDLGDLEAFYRRHVEDVTRFVSRRFDEPHTVADVVADVFLAVVDSGDYAYRSAARNERAWLRSAVASPDGTTPAPAAAAAAGAILAVVPGGSSTPAYAVEAQKGGTVKITFHDALKVIDDRAKMGALETELRAAGINVVVDASAPHLCQ</sequence>
<keyword evidence="2" id="KW-1185">Reference proteome</keyword>
<dbReference type="InterPro" id="IPR013325">
    <property type="entry name" value="RNA_pol_sigma_r2"/>
</dbReference>
<proteinExistence type="predicted"/>
<reference evidence="1" key="1">
    <citation type="submission" date="2021-06" db="EMBL/GenBank/DDBJ databases">
        <authorList>
            <person name="Arsene-Ploetze F."/>
        </authorList>
    </citation>
    <scope>NUCLEOTIDE SEQUENCE</scope>
    <source>
        <strain evidence="1">SBRY1</strain>
    </source>
</reference>
<name>A0A9W4ML87_9ACTN</name>
<evidence type="ECO:0000313" key="1">
    <source>
        <dbReference type="EMBL" id="CAG7658061.1"/>
    </source>
</evidence>
<dbReference type="AlphaFoldDB" id="A0A9W4ML87"/>
<evidence type="ECO:0000313" key="2">
    <source>
        <dbReference type="Proteomes" id="UP001153328"/>
    </source>
</evidence>
<protein>
    <submittedName>
        <fullName evidence="1">Uncharacterized protein</fullName>
    </submittedName>
</protein>
<dbReference type="EMBL" id="CAJVAX010000023">
    <property type="protein sequence ID" value="CAG7658061.1"/>
    <property type="molecule type" value="Genomic_DNA"/>
</dbReference>
<organism evidence="1 2">
    <name type="scientific">Actinacidiphila bryophytorum</name>
    <dbReference type="NCBI Taxonomy" id="1436133"/>
    <lineage>
        <taxon>Bacteria</taxon>
        <taxon>Bacillati</taxon>
        <taxon>Actinomycetota</taxon>
        <taxon>Actinomycetes</taxon>
        <taxon>Kitasatosporales</taxon>
        <taxon>Streptomycetaceae</taxon>
        <taxon>Actinacidiphila</taxon>
    </lineage>
</organism>
<dbReference type="GO" id="GO:0006352">
    <property type="term" value="P:DNA-templated transcription initiation"/>
    <property type="evidence" value="ECO:0007669"/>
    <property type="project" value="InterPro"/>
</dbReference>
<dbReference type="SUPFAM" id="SSF88946">
    <property type="entry name" value="Sigma2 domain of RNA polymerase sigma factors"/>
    <property type="match status" value="1"/>
</dbReference>
<dbReference type="GO" id="GO:0003700">
    <property type="term" value="F:DNA-binding transcription factor activity"/>
    <property type="evidence" value="ECO:0007669"/>
    <property type="project" value="InterPro"/>
</dbReference>
<gene>
    <name evidence="1" type="ORF">SBRY_90134</name>
</gene>